<name>A0A841BKN0_9ACTN</name>
<reference evidence="2 3" key="1">
    <citation type="submission" date="2020-08" db="EMBL/GenBank/DDBJ databases">
        <title>Sequencing the genomes of 1000 actinobacteria strains.</title>
        <authorList>
            <person name="Klenk H.-P."/>
        </authorList>
    </citation>
    <scope>NUCLEOTIDE SEQUENCE [LARGE SCALE GENOMIC DNA]</scope>
    <source>
        <strain evidence="2 3">DSM 45362</strain>
    </source>
</reference>
<feature type="compositionally biased region" description="Low complexity" evidence="1">
    <location>
        <begin position="430"/>
        <end position="449"/>
    </location>
</feature>
<comment type="caution">
    <text evidence="2">The sequence shown here is derived from an EMBL/GenBank/DDBJ whole genome shotgun (WGS) entry which is preliminary data.</text>
</comment>
<feature type="region of interest" description="Disordered" evidence="1">
    <location>
        <begin position="1"/>
        <end position="41"/>
    </location>
</feature>
<evidence type="ECO:0000256" key="1">
    <source>
        <dbReference type="SAM" id="MobiDB-lite"/>
    </source>
</evidence>
<feature type="compositionally biased region" description="Basic and acidic residues" evidence="1">
    <location>
        <begin position="488"/>
        <end position="506"/>
    </location>
</feature>
<sequence>MGWLDRLRRSSPADTPAVGPAGAEPSPARSSGGAAPAWSQVAPLTPTTGLLRPAVEPQRFADTLVTRQPITFGAELGHHIGDPRALTTSLLSATGSAAEAPDEIVAARPLPPAFVRPAVQTWPVRPDAAEAAASGPEGASPDLPAVPVPPAAAALDATSGRSAAHPVTATPSATGRPSGRSPRLGPPRDGSALQRLPVIDPGGATRSDEAGPSPSLSAGPSVGTGPGEAQDAASGNPAVSVQTARSTGPLSSTAASDRMGWSVGAEAASAQPDSAAPTPTAPHGAATSGRLGSLPDRGSAAAARPETGSASGPALAAGPTGGAGDDDTAAADGVDRAIGSSDGGWAVRGRIEPPPAGPPADRPLWTDSGAEPWPPTVDPRRSSADVRLQRDAAGAVPSAVDRATSFEAPGDRPHPAGPSARSSDSSIELGTGVPATAAGAAQPVPTGPVGLLGARPIQTQLADAVGWPHRQPSHDASSMSAGAGRDSIAGRDDHDGYDSAARHDDGAEYGGVGGWPDPGTGGGATASVQRSPVPSSAGDGSGPAATADPGAAALAAGVAERDGDGVRFRWADPYPEEVPIVQRATGQPPTAARTPAAPADPAAGAGASAPPAGGAGPAMTPGGLDELARQLYDRIRDRLGDELRRDRERAGLATGLH</sequence>
<feature type="compositionally biased region" description="Low complexity" evidence="1">
    <location>
        <begin position="584"/>
        <end position="623"/>
    </location>
</feature>
<proteinExistence type="predicted"/>
<feature type="compositionally biased region" description="Low complexity" evidence="1">
    <location>
        <begin position="175"/>
        <end position="191"/>
    </location>
</feature>
<feature type="compositionally biased region" description="Gly residues" evidence="1">
    <location>
        <begin position="508"/>
        <end position="524"/>
    </location>
</feature>
<feature type="compositionally biased region" description="Low complexity" evidence="1">
    <location>
        <begin position="265"/>
        <end position="287"/>
    </location>
</feature>
<gene>
    <name evidence="2" type="ORF">F4553_001297</name>
</gene>
<feature type="compositionally biased region" description="Low complexity" evidence="1">
    <location>
        <begin position="129"/>
        <end position="143"/>
    </location>
</feature>
<feature type="compositionally biased region" description="Pro residues" evidence="1">
    <location>
        <begin position="352"/>
        <end position="361"/>
    </location>
</feature>
<feature type="compositionally biased region" description="Low complexity" evidence="1">
    <location>
        <begin position="19"/>
        <end position="39"/>
    </location>
</feature>
<feature type="region of interest" description="Disordered" evidence="1">
    <location>
        <begin position="578"/>
        <end position="625"/>
    </location>
</feature>
<feature type="compositionally biased region" description="Basic and acidic residues" evidence="1">
    <location>
        <begin position="378"/>
        <end position="390"/>
    </location>
</feature>
<feature type="compositionally biased region" description="Low complexity" evidence="1">
    <location>
        <begin position="531"/>
        <end position="558"/>
    </location>
</feature>
<feature type="region of interest" description="Disordered" evidence="1">
    <location>
        <begin position="126"/>
        <end position="558"/>
    </location>
</feature>
<dbReference type="AlphaFoldDB" id="A0A841BKN0"/>
<organism evidence="2 3">
    <name type="scientific">Allocatelliglobosispora scoriae</name>
    <dbReference type="NCBI Taxonomy" id="643052"/>
    <lineage>
        <taxon>Bacteria</taxon>
        <taxon>Bacillati</taxon>
        <taxon>Actinomycetota</taxon>
        <taxon>Actinomycetes</taxon>
        <taxon>Micromonosporales</taxon>
        <taxon>Micromonosporaceae</taxon>
        <taxon>Allocatelliglobosispora</taxon>
    </lineage>
</organism>
<evidence type="ECO:0000313" key="3">
    <source>
        <dbReference type="Proteomes" id="UP000587527"/>
    </source>
</evidence>
<evidence type="ECO:0000313" key="2">
    <source>
        <dbReference type="EMBL" id="MBB5867918.1"/>
    </source>
</evidence>
<feature type="compositionally biased region" description="Low complexity" evidence="1">
    <location>
        <begin position="308"/>
        <end position="318"/>
    </location>
</feature>
<keyword evidence="3" id="KW-1185">Reference proteome</keyword>
<dbReference type="EMBL" id="JACHMN010000002">
    <property type="protein sequence ID" value="MBB5867918.1"/>
    <property type="molecule type" value="Genomic_DNA"/>
</dbReference>
<dbReference type="Proteomes" id="UP000587527">
    <property type="component" value="Unassembled WGS sequence"/>
</dbReference>
<accession>A0A841BKN0</accession>
<feature type="compositionally biased region" description="Polar residues" evidence="1">
    <location>
        <begin position="237"/>
        <end position="255"/>
    </location>
</feature>
<feature type="compositionally biased region" description="Low complexity" evidence="1">
    <location>
        <begin position="210"/>
        <end position="221"/>
    </location>
</feature>
<protein>
    <submittedName>
        <fullName evidence="2">Uncharacterized protein</fullName>
    </submittedName>
</protein>
<dbReference type="RefSeq" id="WP_184833444.1">
    <property type="nucleotide sequence ID" value="NZ_JACHMN010000002.1"/>
</dbReference>